<proteinExistence type="predicted"/>
<evidence type="ECO:0008006" key="4">
    <source>
        <dbReference type="Google" id="ProtNLM"/>
    </source>
</evidence>
<feature type="transmembrane region" description="Helical" evidence="1">
    <location>
        <begin position="12"/>
        <end position="30"/>
    </location>
</feature>
<name>A0A2U3QGM5_9BACT</name>
<keyword evidence="3" id="KW-1185">Reference proteome</keyword>
<protein>
    <recommendedName>
        <fullName evidence="4">Glycosyltransferase RgtA/B/C/D-like domain-containing protein</fullName>
    </recommendedName>
</protein>
<feature type="transmembrane region" description="Helical" evidence="1">
    <location>
        <begin position="122"/>
        <end position="142"/>
    </location>
</feature>
<dbReference type="AlphaFoldDB" id="A0A2U3QGM5"/>
<feature type="transmembrane region" description="Helical" evidence="1">
    <location>
        <begin position="95"/>
        <end position="116"/>
    </location>
</feature>
<evidence type="ECO:0000313" key="2">
    <source>
        <dbReference type="EMBL" id="SPQ00495.1"/>
    </source>
</evidence>
<reference evidence="3" key="1">
    <citation type="submission" date="2018-03" db="EMBL/GenBank/DDBJ databases">
        <authorList>
            <person name="Zecchin S."/>
        </authorList>
    </citation>
    <scope>NUCLEOTIDE SEQUENCE [LARGE SCALE GENOMIC DNA]</scope>
</reference>
<keyword evidence="1" id="KW-0812">Transmembrane</keyword>
<evidence type="ECO:0000256" key="1">
    <source>
        <dbReference type="SAM" id="Phobius"/>
    </source>
</evidence>
<feature type="transmembrane region" description="Helical" evidence="1">
    <location>
        <begin position="179"/>
        <end position="205"/>
    </location>
</feature>
<keyword evidence="1" id="KW-0472">Membrane</keyword>
<organism evidence="2 3">
    <name type="scientific">Candidatus Sulfobium mesophilum</name>
    <dbReference type="NCBI Taxonomy" id="2016548"/>
    <lineage>
        <taxon>Bacteria</taxon>
        <taxon>Pseudomonadati</taxon>
        <taxon>Nitrospirota</taxon>
        <taxon>Nitrospiria</taxon>
        <taxon>Nitrospirales</taxon>
        <taxon>Nitrospiraceae</taxon>
        <taxon>Candidatus Sulfobium</taxon>
    </lineage>
</organism>
<evidence type="ECO:0000313" key="3">
    <source>
        <dbReference type="Proteomes" id="UP000245125"/>
    </source>
</evidence>
<sequence length="602" mass="69627">MNERRFSEYAERILVILFFVVLLLLLLCAVNDPDVFWHLKTGEWIWQHKTLPDKDPFSFTVDAHLYEDSRRPYAILKGYWLSQLAIYGLYNISGLYGIVLFRCLIYTGLIFLLYFWMRREGVNHIIALFFLIPPLLIVYDYGGERPNTLSYLIALIFFYILNEYVAAGKRGGLFLPVLMFLWPLLHGGFLVGEVIIGLYLIVKIYRLFKREISFKTDGYKIATLIISAAVPFVHENARNAPLLLLEAFGSSYAQAIAESTSPLVHFKMGDYSSFALIVLLICFIVVVIRKFSLEHFFSAIFTLAISLTAVRYTPFFVLLITPLVAPFWNERPTFNIYKKENKIFRYSMYAMVFLSIFIMGQSGFRHTIFLKGPISELYPDAAVSFIEAAKPRGNVFNYYGWGGYLIYRLYPEKKVFIDGRGLSFPVFDKYAAVIDGSLKISQDGTPMWRSVLDGYKIEMVLVPVYDKTDGRLIMLNKRLIDDPEWSLVFMGDKDNALFFLRNNIQNAEIIKRYSIRKELIYEKALNDMETEHKMGGNWRNDLQLGLVSTYLSRYDKATIYFEKAIEKNSKLKLTALYRGLMRIKGGKNPAFSSEEVNEINGY</sequence>
<accession>A0A2U3QGM5</accession>
<dbReference type="OrthoDB" id="9786218at2"/>
<keyword evidence="1" id="KW-1133">Transmembrane helix</keyword>
<gene>
    <name evidence="2" type="ORF">NBG4_250027</name>
</gene>
<dbReference type="Proteomes" id="UP000245125">
    <property type="component" value="Unassembled WGS sequence"/>
</dbReference>
<feature type="transmembrane region" description="Helical" evidence="1">
    <location>
        <begin position="271"/>
        <end position="288"/>
    </location>
</feature>
<feature type="transmembrane region" description="Helical" evidence="1">
    <location>
        <begin position="300"/>
        <end position="323"/>
    </location>
</feature>
<dbReference type="EMBL" id="OUUY01000070">
    <property type="protein sequence ID" value="SPQ00495.1"/>
    <property type="molecule type" value="Genomic_DNA"/>
</dbReference>
<feature type="transmembrane region" description="Helical" evidence="1">
    <location>
        <begin position="343"/>
        <end position="364"/>
    </location>
</feature>